<evidence type="ECO:0000256" key="9">
    <source>
        <dbReference type="SAM" id="MobiDB-lite"/>
    </source>
</evidence>
<evidence type="ECO:0000256" key="2">
    <source>
        <dbReference type="ARBA" id="ARBA00005983"/>
    </source>
</evidence>
<keyword evidence="7" id="KW-0443">Lipid metabolism</keyword>
<evidence type="ECO:0000256" key="8">
    <source>
        <dbReference type="ARBA" id="ARBA00023264"/>
    </source>
</evidence>
<dbReference type="Gene3D" id="3.40.50.10330">
    <property type="entry name" value="Probable inorganic polyphosphate/atp-NAD kinase, domain 1"/>
    <property type="match status" value="1"/>
</dbReference>
<keyword evidence="3" id="KW-0808">Transferase</keyword>
<dbReference type="EMBL" id="CP108313">
    <property type="protein sequence ID" value="WTW66938.1"/>
    <property type="molecule type" value="Genomic_DNA"/>
</dbReference>
<evidence type="ECO:0000256" key="5">
    <source>
        <dbReference type="ARBA" id="ARBA00022777"/>
    </source>
</evidence>
<proteinExistence type="inferred from homology"/>
<feature type="region of interest" description="Disordered" evidence="9">
    <location>
        <begin position="512"/>
        <end position="532"/>
    </location>
</feature>
<keyword evidence="10" id="KW-0472">Membrane</keyword>
<evidence type="ECO:0000313" key="12">
    <source>
        <dbReference type="EMBL" id="WTW66938.1"/>
    </source>
</evidence>
<dbReference type="PANTHER" id="PTHR12358:SF54">
    <property type="entry name" value="SPHINGOSINE KINASE RELATED PROTEIN"/>
    <property type="match status" value="1"/>
</dbReference>
<dbReference type="Pfam" id="PF19279">
    <property type="entry name" value="YegS_C"/>
    <property type="match status" value="1"/>
</dbReference>
<dbReference type="SMART" id="SM00014">
    <property type="entry name" value="acidPPc"/>
    <property type="match status" value="1"/>
</dbReference>
<dbReference type="InterPro" id="IPR001206">
    <property type="entry name" value="Diacylglycerol_kinase_cat_dom"/>
</dbReference>
<dbReference type="PROSITE" id="PS50146">
    <property type="entry name" value="DAGK"/>
    <property type="match status" value="1"/>
</dbReference>
<keyword evidence="8" id="KW-1208">Phospholipid metabolism</keyword>
<name>A0AAU2VHG9_9ACTN</name>
<keyword evidence="7" id="KW-0444">Lipid biosynthesis</keyword>
<protein>
    <submittedName>
        <fullName evidence="12">Diacylglycerol kinase family protein</fullName>
    </submittedName>
</protein>
<keyword evidence="10" id="KW-0812">Transmembrane</keyword>
<accession>A0AAU2VHG9</accession>
<keyword evidence="5 12" id="KW-0418">Kinase</keyword>
<dbReference type="GO" id="GO:0016301">
    <property type="term" value="F:kinase activity"/>
    <property type="evidence" value="ECO:0007669"/>
    <property type="project" value="UniProtKB-KW"/>
</dbReference>
<feature type="transmembrane region" description="Helical" evidence="10">
    <location>
        <begin position="166"/>
        <end position="185"/>
    </location>
</feature>
<feature type="transmembrane region" description="Helical" evidence="10">
    <location>
        <begin position="125"/>
        <end position="146"/>
    </location>
</feature>
<dbReference type="Pfam" id="PF01569">
    <property type="entry name" value="PAP2"/>
    <property type="match status" value="1"/>
</dbReference>
<dbReference type="Pfam" id="PF00781">
    <property type="entry name" value="DAGK_cat"/>
    <property type="match status" value="1"/>
</dbReference>
<dbReference type="GO" id="GO:0008654">
    <property type="term" value="P:phospholipid biosynthetic process"/>
    <property type="evidence" value="ECO:0007669"/>
    <property type="project" value="UniProtKB-KW"/>
</dbReference>
<dbReference type="InterPro" id="IPR050187">
    <property type="entry name" value="Lipid_Phosphate_FormReg"/>
</dbReference>
<sequence length="585" mass="60466">MPATNLPHRPVELSGGPRAPSRPGHSPALTSGSGRAAALIGALTVCQTALMVGLGLLITGPAGGFWPLTDEDLVNERFERLRTGPLTDVSFIASEAGNTTTVVVITVLSCLGLLLVPRLPRWREAVFLAVSVSLQSLVFLVVSVSVERDRPDVDRLDSSPPTSSYTSGHTGAATALYAGLAVLALSRMRGPWRKAVGGLLLLIPLVVAVARLYRGMHHPTDVLGGLMNGALSLLIVGRTLMSGSGRPAAPPSNAFGIALRATAKRTDHVAGHTVVIVNPTVTDDTQRETLRLVLEQHGHHSVEFVSTTADDPGGGQAAAAVRDGASLVVVCGGDGTIRTAADALAGTGVPLAVVPCGTGNLLARNLGLPTAPAAALDAALSGGVRAIDLGRIEGDSLPATHFTAMSGAGLDAAMLENTGDATKSAIGWPAYVVAGVRSLRAPRMSVSIRLDNGPVLHRTARMVLLANIGRVQGGAALVPAAEPDDGLLDLAVFDPRGPGGWLRVGGVLLRGRSKPPRPSTQGSFPPADGAGHGTPVEYFTFRRAELRFDPVQPREFDGDPARPGRLLMAEVRPGALTVLLPSREA</sequence>
<keyword evidence="6" id="KW-0067">ATP-binding</keyword>
<evidence type="ECO:0000256" key="6">
    <source>
        <dbReference type="ARBA" id="ARBA00022840"/>
    </source>
</evidence>
<evidence type="ECO:0000256" key="4">
    <source>
        <dbReference type="ARBA" id="ARBA00022741"/>
    </source>
</evidence>
<dbReference type="InterPro" id="IPR016064">
    <property type="entry name" value="NAD/diacylglycerol_kinase_sf"/>
</dbReference>
<comment type="cofactor">
    <cofactor evidence="1">
        <name>Mg(2+)</name>
        <dbReference type="ChEBI" id="CHEBI:18420"/>
    </cofactor>
</comment>
<dbReference type="Gene3D" id="1.20.144.10">
    <property type="entry name" value="Phosphatidic acid phosphatase type 2/haloperoxidase"/>
    <property type="match status" value="1"/>
</dbReference>
<keyword evidence="7" id="KW-0594">Phospholipid biosynthesis</keyword>
<dbReference type="InterPro" id="IPR000326">
    <property type="entry name" value="PAP2/HPO"/>
</dbReference>
<dbReference type="PANTHER" id="PTHR12358">
    <property type="entry name" value="SPHINGOSINE KINASE"/>
    <property type="match status" value="1"/>
</dbReference>
<keyword evidence="10" id="KW-1133">Transmembrane helix</keyword>
<evidence type="ECO:0000256" key="1">
    <source>
        <dbReference type="ARBA" id="ARBA00001946"/>
    </source>
</evidence>
<feature type="region of interest" description="Disordered" evidence="9">
    <location>
        <begin position="1"/>
        <end position="30"/>
    </location>
</feature>
<feature type="transmembrane region" description="Helical" evidence="10">
    <location>
        <begin position="96"/>
        <end position="116"/>
    </location>
</feature>
<dbReference type="AlphaFoldDB" id="A0AAU2VHG9"/>
<feature type="transmembrane region" description="Helical" evidence="10">
    <location>
        <begin position="36"/>
        <end position="58"/>
    </location>
</feature>
<evidence type="ECO:0000256" key="3">
    <source>
        <dbReference type="ARBA" id="ARBA00022679"/>
    </source>
</evidence>
<comment type="similarity">
    <text evidence="2">Belongs to the diacylglycerol/lipid kinase family.</text>
</comment>
<dbReference type="SMART" id="SM00046">
    <property type="entry name" value="DAGKc"/>
    <property type="match status" value="1"/>
</dbReference>
<dbReference type="GO" id="GO:0005524">
    <property type="term" value="F:ATP binding"/>
    <property type="evidence" value="ECO:0007669"/>
    <property type="project" value="UniProtKB-KW"/>
</dbReference>
<dbReference type="Gene3D" id="2.60.200.40">
    <property type="match status" value="1"/>
</dbReference>
<organism evidence="12">
    <name type="scientific">Streptomyces sp. NBC_00008</name>
    <dbReference type="NCBI Taxonomy" id="2903610"/>
    <lineage>
        <taxon>Bacteria</taxon>
        <taxon>Bacillati</taxon>
        <taxon>Actinomycetota</taxon>
        <taxon>Actinomycetes</taxon>
        <taxon>Kitasatosporales</taxon>
        <taxon>Streptomycetaceae</taxon>
        <taxon>Streptomyces</taxon>
    </lineage>
</organism>
<dbReference type="InterPro" id="IPR036938">
    <property type="entry name" value="PAP2/HPO_sf"/>
</dbReference>
<dbReference type="InterPro" id="IPR017438">
    <property type="entry name" value="ATP-NAD_kinase_N"/>
</dbReference>
<dbReference type="SUPFAM" id="SSF111331">
    <property type="entry name" value="NAD kinase/diacylglycerol kinase-like"/>
    <property type="match status" value="1"/>
</dbReference>
<evidence type="ECO:0000256" key="10">
    <source>
        <dbReference type="SAM" id="Phobius"/>
    </source>
</evidence>
<feature type="transmembrane region" description="Helical" evidence="10">
    <location>
        <begin position="197"/>
        <end position="216"/>
    </location>
</feature>
<evidence type="ECO:0000259" key="11">
    <source>
        <dbReference type="PROSITE" id="PS50146"/>
    </source>
</evidence>
<dbReference type="InterPro" id="IPR045540">
    <property type="entry name" value="YegS/DAGK_C"/>
</dbReference>
<dbReference type="SUPFAM" id="SSF48317">
    <property type="entry name" value="Acid phosphatase/Vanadium-dependent haloperoxidase"/>
    <property type="match status" value="1"/>
</dbReference>
<keyword evidence="4" id="KW-0547">Nucleotide-binding</keyword>
<evidence type="ECO:0000256" key="7">
    <source>
        <dbReference type="ARBA" id="ARBA00023209"/>
    </source>
</evidence>
<feature type="domain" description="DAGKc" evidence="11">
    <location>
        <begin position="268"/>
        <end position="396"/>
    </location>
</feature>
<reference evidence="12" key="1">
    <citation type="submission" date="2022-10" db="EMBL/GenBank/DDBJ databases">
        <title>The complete genomes of actinobacterial strains from the NBC collection.</title>
        <authorList>
            <person name="Joergensen T.S."/>
            <person name="Alvarez Arevalo M."/>
            <person name="Sterndorff E.B."/>
            <person name="Faurdal D."/>
            <person name="Vuksanovic O."/>
            <person name="Mourched A.-S."/>
            <person name="Charusanti P."/>
            <person name="Shaw S."/>
            <person name="Blin K."/>
            <person name="Weber T."/>
        </authorList>
    </citation>
    <scope>NUCLEOTIDE SEQUENCE</scope>
    <source>
        <strain evidence="12">NBC_00008</strain>
    </source>
</reference>
<gene>
    <name evidence="12" type="ORF">OG398_00960</name>
</gene>